<dbReference type="GO" id="GO:0070072">
    <property type="term" value="P:vacuolar proton-transporting V-type ATPase complex assembly"/>
    <property type="evidence" value="ECO:0007669"/>
    <property type="project" value="InterPro"/>
</dbReference>
<feature type="transmembrane region" description="Helical" evidence="2">
    <location>
        <begin position="466"/>
        <end position="486"/>
    </location>
</feature>
<gene>
    <name evidence="3" type="ORF">DERYTH_LOCUS333</name>
</gene>
<proteinExistence type="predicted"/>
<dbReference type="OrthoDB" id="9626941at2759"/>
<protein>
    <submittedName>
        <fullName evidence="3">5674_t:CDS:1</fullName>
    </submittedName>
</protein>
<keyword evidence="2" id="KW-0812">Transmembrane</keyword>
<feature type="compositionally biased region" description="Basic and acidic residues" evidence="1">
    <location>
        <begin position="148"/>
        <end position="191"/>
    </location>
</feature>
<feature type="region of interest" description="Disordered" evidence="1">
    <location>
        <begin position="148"/>
        <end position="228"/>
    </location>
</feature>
<dbReference type="Pfam" id="PF08636">
    <property type="entry name" value="Pkr1"/>
    <property type="match status" value="1"/>
</dbReference>
<comment type="caution">
    <text evidence="3">The sequence shown here is derived from an EMBL/GenBank/DDBJ whole genome shotgun (WGS) entry which is preliminary data.</text>
</comment>
<dbReference type="Proteomes" id="UP000789405">
    <property type="component" value="Unassembled WGS sequence"/>
</dbReference>
<organism evidence="3 4">
    <name type="scientific">Dentiscutata erythropus</name>
    <dbReference type="NCBI Taxonomy" id="1348616"/>
    <lineage>
        <taxon>Eukaryota</taxon>
        <taxon>Fungi</taxon>
        <taxon>Fungi incertae sedis</taxon>
        <taxon>Mucoromycota</taxon>
        <taxon>Glomeromycotina</taxon>
        <taxon>Glomeromycetes</taxon>
        <taxon>Diversisporales</taxon>
        <taxon>Gigasporaceae</taxon>
        <taxon>Dentiscutata</taxon>
    </lineage>
</organism>
<feature type="region of interest" description="Disordered" evidence="1">
    <location>
        <begin position="347"/>
        <end position="377"/>
    </location>
</feature>
<keyword evidence="4" id="KW-1185">Reference proteome</keyword>
<feature type="compositionally biased region" description="Basic and acidic residues" evidence="1">
    <location>
        <begin position="368"/>
        <end position="377"/>
    </location>
</feature>
<sequence>MAQNQLFSTVTNEDLEDYENDASNTTINFEKKNDELVDEFITNNNTAEQSMNAKTTDEDKQPNFIDSSEINATSEILSDQNDDISVRNVEVAEILENDDKDPTTIDQTATKEVTPIDDVQLILLDNDEDLLPVDKQYDFIKTEEIKLSPDNDKDIDNPHDSIKYEEKVSPDDKENIDSQHDFIKTERRVSYDDENFDSPDSVKTDEQLSLDNDEDVESSTPSTPQGDENILATISKVAPELSQVLNTWNSELNRHKVSKDLSDVLDKDPDTDKLLQDEITHVKDDVINDGEKHDVKDKGEDLASDIQSSSSERIKNISNKDSDLDKLLQGEIIYVKDNDIYEEDVKDEDKGEEFMSDIQGSPSKRIRNITDKDPGSDKLLQDEITRIRKDTIEEEENPNVKVEENFVSDIQGSPSKRIKIEANSNEKYDINVSQVQTLLQPTSSAPTSIVSDVVESMFVPGFNRNVVLAIDLVFLMLLIVEGVLAVMTNYNVYVLVHMGITLVLFIALQLFLAEAYRAQIEEVSLITKKEE</sequence>
<dbReference type="AlphaFoldDB" id="A0A9N8YTZ7"/>
<reference evidence="3" key="1">
    <citation type="submission" date="2021-06" db="EMBL/GenBank/DDBJ databases">
        <authorList>
            <person name="Kallberg Y."/>
            <person name="Tangrot J."/>
            <person name="Rosling A."/>
        </authorList>
    </citation>
    <scope>NUCLEOTIDE SEQUENCE</scope>
    <source>
        <strain evidence="3">MA453B</strain>
    </source>
</reference>
<evidence type="ECO:0000256" key="1">
    <source>
        <dbReference type="SAM" id="MobiDB-lite"/>
    </source>
</evidence>
<evidence type="ECO:0000256" key="2">
    <source>
        <dbReference type="SAM" id="Phobius"/>
    </source>
</evidence>
<evidence type="ECO:0000313" key="4">
    <source>
        <dbReference type="Proteomes" id="UP000789405"/>
    </source>
</evidence>
<dbReference type="EMBL" id="CAJVPY010000069">
    <property type="protein sequence ID" value="CAG8447878.1"/>
    <property type="molecule type" value="Genomic_DNA"/>
</dbReference>
<dbReference type="InterPro" id="IPR013945">
    <property type="entry name" value="Pkr1"/>
</dbReference>
<keyword evidence="2" id="KW-1133">Transmembrane helix</keyword>
<evidence type="ECO:0000313" key="3">
    <source>
        <dbReference type="EMBL" id="CAG8447878.1"/>
    </source>
</evidence>
<accession>A0A9N8YTZ7</accession>
<keyword evidence="2" id="KW-0472">Membrane</keyword>
<name>A0A9N8YTZ7_9GLOM</name>
<feature type="transmembrane region" description="Helical" evidence="2">
    <location>
        <begin position="492"/>
        <end position="512"/>
    </location>
</feature>